<keyword evidence="6 9" id="KW-1015">Disulfide bond</keyword>
<feature type="binding site" evidence="8">
    <location>
        <position position="100"/>
    </location>
    <ligand>
        <name>Cu cation</name>
        <dbReference type="ChEBI" id="CHEBI:23378"/>
    </ligand>
</feature>
<evidence type="ECO:0000256" key="5">
    <source>
        <dbReference type="ARBA" id="ARBA00023008"/>
    </source>
</evidence>
<feature type="disulfide bond" description="Redox-active" evidence="9">
    <location>
        <begin position="100"/>
        <end position="104"/>
    </location>
</feature>
<evidence type="ECO:0000256" key="9">
    <source>
        <dbReference type="PIRSR" id="PIRSR603782-2"/>
    </source>
</evidence>
<dbReference type="Gene3D" id="3.40.30.10">
    <property type="entry name" value="Glutaredoxin"/>
    <property type="match status" value="2"/>
</dbReference>
<dbReference type="GO" id="GO:0016491">
    <property type="term" value="F:oxidoreductase activity"/>
    <property type="evidence" value="ECO:0007669"/>
    <property type="project" value="InterPro"/>
</dbReference>
<keyword evidence="3" id="KW-0201">Cytochrome c-type biogenesis</keyword>
<keyword evidence="7" id="KW-0676">Redox-active center</keyword>
<evidence type="ECO:0000313" key="11">
    <source>
        <dbReference type="EMBL" id="QNE36424.1"/>
    </source>
</evidence>
<dbReference type="GO" id="GO:0016209">
    <property type="term" value="F:antioxidant activity"/>
    <property type="evidence" value="ECO:0007669"/>
    <property type="project" value="InterPro"/>
</dbReference>
<dbReference type="SUPFAM" id="SSF52833">
    <property type="entry name" value="Thioredoxin-like"/>
    <property type="match status" value="2"/>
</dbReference>
<dbReference type="AlphaFoldDB" id="A0A7G6YD59"/>
<evidence type="ECO:0000259" key="10">
    <source>
        <dbReference type="PROSITE" id="PS51352"/>
    </source>
</evidence>
<dbReference type="CDD" id="cd02968">
    <property type="entry name" value="SCO"/>
    <property type="match status" value="1"/>
</dbReference>
<dbReference type="PROSITE" id="PS00194">
    <property type="entry name" value="THIOREDOXIN_1"/>
    <property type="match status" value="1"/>
</dbReference>
<gene>
    <name evidence="11" type="ORF">F1C12_15770</name>
</gene>
<comment type="subcellular location">
    <subcellularLocation>
        <location evidence="1">Cell envelope</location>
    </subcellularLocation>
</comment>
<evidence type="ECO:0000256" key="2">
    <source>
        <dbReference type="ARBA" id="ARBA00010996"/>
    </source>
</evidence>
<dbReference type="CDD" id="cd02966">
    <property type="entry name" value="TlpA_like_family"/>
    <property type="match status" value="1"/>
</dbReference>
<dbReference type="InterPro" id="IPR017937">
    <property type="entry name" value="Thioredoxin_CS"/>
</dbReference>
<dbReference type="RefSeq" id="WP_185275863.1">
    <property type="nucleotide sequence ID" value="NZ_CP043641.1"/>
</dbReference>
<reference evidence="12" key="1">
    <citation type="submission" date="2019-09" db="EMBL/GenBank/DDBJ databases">
        <title>Antimicrobial potential of Antarctic Bacteria.</title>
        <authorList>
            <person name="Benaud N."/>
            <person name="Edwards R.J."/>
            <person name="Ferrari B.C."/>
        </authorList>
    </citation>
    <scope>NUCLEOTIDE SEQUENCE [LARGE SCALE GENOMIC DNA]</scope>
    <source>
        <strain evidence="12">INR9</strain>
    </source>
</reference>
<evidence type="ECO:0000256" key="8">
    <source>
        <dbReference type="PIRSR" id="PIRSR603782-1"/>
    </source>
</evidence>
<dbReference type="InterPro" id="IPR036249">
    <property type="entry name" value="Thioredoxin-like_sf"/>
</dbReference>
<dbReference type="Pfam" id="PF02630">
    <property type="entry name" value="SCO1-SenC"/>
    <property type="match status" value="1"/>
</dbReference>
<protein>
    <submittedName>
        <fullName evidence="11">Redoxin domain-containing protein</fullName>
    </submittedName>
</protein>
<keyword evidence="5 8" id="KW-0186">Copper</keyword>
<evidence type="ECO:0000256" key="6">
    <source>
        <dbReference type="ARBA" id="ARBA00023157"/>
    </source>
</evidence>
<keyword evidence="8" id="KW-0479">Metal-binding</keyword>
<feature type="domain" description="Thioredoxin" evidence="10">
    <location>
        <begin position="251"/>
        <end position="388"/>
    </location>
</feature>
<dbReference type="InterPro" id="IPR000866">
    <property type="entry name" value="AhpC/TSA"/>
</dbReference>
<keyword evidence="4" id="KW-0735">Signal-anchor</keyword>
<evidence type="ECO:0000256" key="7">
    <source>
        <dbReference type="ARBA" id="ARBA00023284"/>
    </source>
</evidence>
<dbReference type="GO" id="GO:0017004">
    <property type="term" value="P:cytochrome complex assembly"/>
    <property type="evidence" value="ECO:0007669"/>
    <property type="project" value="UniProtKB-KW"/>
</dbReference>
<feature type="binding site" evidence="8">
    <location>
        <position position="104"/>
    </location>
    <ligand>
        <name>Cu cation</name>
        <dbReference type="ChEBI" id="CHEBI:23378"/>
    </ligand>
</feature>
<keyword evidence="4" id="KW-0812">Transmembrane</keyword>
<dbReference type="KEGG" id="lse:F1C12_15770"/>
<dbReference type="EMBL" id="CP043641">
    <property type="protein sequence ID" value="QNE36424.1"/>
    <property type="molecule type" value="Genomic_DNA"/>
</dbReference>
<sequence>MTARPTRTWPIVVAAVAVLAAFVAIVIAAAQPPSTAASPASPPVAPGISSAAADLIQLDPLGGSTVHAPAYSLVDQTGRTITPASFRGRAVVLTFNDDQCQDLCTLLAEDVARANTDLGSSTRKIAFVSINANPYYPAVRDVADWTNEHGLGSADDWYYGTGTPQTLAAVAQAYGVPIELDAAQRSVVHGTEIFFIDPSGVERALGQFGTDSASTAAFAHTMAQEAVDLLPASQRRTVSGAAPADLAAGSTGVGSKPAPFSLPALTGSGRYRSSTGGEYTVLNFWSSTCTACVTELPAIQKVAQEFSGRAAFLGVDVSDQGAPARALATRSGVSFPLAADADGAIAGRFRITGLPYTVILDPSGRVVIRHPGAFTAEQLEYILQTLIPATGANG</sequence>
<dbReference type="GO" id="GO:0030313">
    <property type="term" value="C:cell envelope"/>
    <property type="evidence" value="ECO:0007669"/>
    <property type="project" value="UniProtKB-SubCell"/>
</dbReference>
<organism evidence="11 12">
    <name type="scientific">Leifsonia shinshuensis</name>
    <dbReference type="NCBI Taxonomy" id="150026"/>
    <lineage>
        <taxon>Bacteria</taxon>
        <taxon>Bacillati</taxon>
        <taxon>Actinomycetota</taxon>
        <taxon>Actinomycetes</taxon>
        <taxon>Micrococcales</taxon>
        <taxon>Microbacteriaceae</taxon>
        <taxon>Leifsonia</taxon>
    </lineage>
</organism>
<dbReference type="InterPro" id="IPR013766">
    <property type="entry name" value="Thioredoxin_domain"/>
</dbReference>
<name>A0A7G6YD59_9MICO</name>
<feature type="binding site" evidence="8">
    <location>
        <position position="189"/>
    </location>
    <ligand>
        <name>Cu cation</name>
        <dbReference type="ChEBI" id="CHEBI:23378"/>
    </ligand>
</feature>
<evidence type="ECO:0000256" key="4">
    <source>
        <dbReference type="ARBA" id="ARBA00022968"/>
    </source>
</evidence>
<evidence type="ECO:0000313" key="12">
    <source>
        <dbReference type="Proteomes" id="UP000515511"/>
    </source>
</evidence>
<dbReference type="Proteomes" id="UP000515511">
    <property type="component" value="Chromosome"/>
</dbReference>
<accession>A0A7G6YD59</accession>
<proteinExistence type="inferred from homology"/>
<dbReference type="PANTHER" id="PTHR42852:SF6">
    <property type="entry name" value="THIOL:DISULFIDE INTERCHANGE PROTEIN DSBE"/>
    <property type="match status" value="1"/>
</dbReference>
<evidence type="ECO:0000256" key="1">
    <source>
        <dbReference type="ARBA" id="ARBA00004196"/>
    </source>
</evidence>
<dbReference type="InterPro" id="IPR050553">
    <property type="entry name" value="Thioredoxin_ResA/DsbE_sf"/>
</dbReference>
<dbReference type="InterPro" id="IPR003782">
    <property type="entry name" value="SCO1/SenC"/>
</dbReference>
<dbReference type="PANTHER" id="PTHR42852">
    <property type="entry name" value="THIOL:DISULFIDE INTERCHANGE PROTEIN DSBE"/>
    <property type="match status" value="1"/>
</dbReference>
<comment type="similarity">
    <text evidence="2">Belongs to the SCO1/2 family.</text>
</comment>
<dbReference type="Pfam" id="PF00578">
    <property type="entry name" value="AhpC-TSA"/>
    <property type="match status" value="1"/>
</dbReference>
<evidence type="ECO:0000256" key="3">
    <source>
        <dbReference type="ARBA" id="ARBA00022748"/>
    </source>
</evidence>
<dbReference type="PROSITE" id="PS51352">
    <property type="entry name" value="THIOREDOXIN_2"/>
    <property type="match status" value="1"/>
</dbReference>
<dbReference type="GO" id="GO:0046872">
    <property type="term" value="F:metal ion binding"/>
    <property type="evidence" value="ECO:0007669"/>
    <property type="project" value="UniProtKB-KW"/>
</dbReference>